<protein>
    <recommendedName>
        <fullName evidence="4">DUF4177 domain-containing protein</fullName>
    </recommendedName>
</protein>
<dbReference type="Proteomes" id="UP000184221">
    <property type="component" value="Unassembled WGS sequence"/>
</dbReference>
<sequence>MFEYKVVPAPVKGLKAKGVKGAEARFALAVEQAINALAADGWDYVRTDVLPSEERVGLTGSVTNWRNLMVFRRGLAVEAAPEAEVVLARMEPVLTAPAVAAVPEGDGVAEDHPQSDALAKQADDADFEEGPEETRPA</sequence>
<dbReference type="STRING" id="996342.SAMN05443551_3211"/>
<reference evidence="2 3" key="1">
    <citation type="submission" date="2016-11" db="EMBL/GenBank/DDBJ databases">
        <authorList>
            <person name="Jaros S."/>
            <person name="Januszkiewicz K."/>
            <person name="Wedrychowicz H."/>
        </authorList>
    </citation>
    <scope>NUCLEOTIDE SEQUENCE [LARGE SCALE GENOMIC DNA]</scope>
    <source>
        <strain evidence="2 3">DSM 29431</strain>
    </source>
</reference>
<dbReference type="OrthoDB" id="7658888at2"/>
<evidence type="ECO:0008006" key="4">
    <source>
        <dbReference type="Google" id="ProtNLM"/>
    </source>
</evidence>
<evidence type="ECO:0000313" key="3">
    <source>
        <dbReference type="Proteomes" id="UP000184221"/>
    </source>
</evidence>
<feature type="region of interest" description="Disordered" evidence="1">
    <location>
        <begin position="104"/>
        <end position="137"/>
    </location>
</feature>
<evidence type="ECO:0000313" key="2">
    <source>
        <dbReference type="EMBL" id="SHH81634.1"/>
    </source>
</evidence>
<evidence type="ECO:0000256" key="1">
    <source>
        <dbReference type="SAM" id="MobiDB-lite"/>
    </source>
</evidence>
<organism evidence="2 3">
    <name type="scientific">Marivita hallyeonensis</name>
    <dbReference type="NCBI Taxonomy" id="996342"/>
    <lineage>
        <taxon>Bacteria</taxon>
        <taxon>Pseudomonadati</taxon>
        <taxon>Pseudomonadota</taxon>
        <taxon>Alphaproteobacteria</taxon>
        <taxon>Rhodobacterales</taxon>
        <taxon>Roseobacteraceae</taxon>
        <taxon>Marivita</taxon>
    </lineage>
</organism>
<gene>
    <name evidence="2" type="ORF">SAMN05443551_3211</name>
</gene>
<dbReference type="RefSeq" id="WP_072779062.1">
    <property type="nucleotide sequence ID" value="NZ_FQXC01000004.1"/>
</dbReference>
<dbReference type="EMBL" id="FQXC01000004">
    <property type="protein sequence ID" value="SHH81634.1"/>
    <property type="molecule type" value="Genomic_DNA"/>
</dbReference>
<accession>A0A1M5W352</accession>
<name>A0A1M5W352_9RHOB</name>
<proteinExistence type="predicted"/>
<dbReference type="AlphaFoldDB" id="A0A1M5W352"/>
<keyword evidence="3" id="KW-1185">Reference proteome</keyword>